<dbReference type="EMBL" id="MFFF01000018">
    <property type="protein sequence ID" value="OGE99681.1"/>
    <property type="molecule type" value="Genomic_DNA"/>
</dbReference>
<protein>
    <submittedName>
        <fullName evidence="1">Uncharacterized protein</fullName>
    </submittedName>
</protein>
<evidence type="ECO:0000313" key="1">
    <source>
        <dbReference type="EMBL" id="OGE99681.1"/>
    </source>
</evidence>
<gene>
    <name evidence="1" type="ORF">A3J05_00615</name>
</gene>
<accession>A0A1F5QBV1</accession>
<proteinExistence type="predicted"/>
<dbReference type="Proteomes" id="UP000177235">
    <property type="component" value="Unassembled WGS sequence"/>
</dbReference>
<name>A0A1F5QBV1_9BACT</name>
<organism evidence="1 2">
    <name type="scientific">Candidatus Doudnabacteria bacterium RIFCSPLOWO2_02_FULL_48_13</name>
    <dbReference type="NCBI Taxonomy" id="1817845"/>
    <lineage>
        <taxon>Bacteria</taxon>
        <taxon>Candidatus Doudnaibacteriota</taxon>
    </lineage>
</organism>
<reference evidence="1 2" key="1">
    <citation type="journal article" date="2016" name="Nat. Commun.">
        <title>Thousands of microbial genomes shed light on interconnected biogeochemical processes in an aquifer system.</title>
        <authorList>
            <person name="Anantharaman K."/>
            <person name="Brown C.T."/>
            <person name="Hug L.A."/>
            <person name="Sharon I."/>
            <person name="Castelle C.J."/>
            <person name="Probst A.J."/>
            <person name="Thomas B.C."/>
            <person name="Singh A."/>
            <person name="Wilkins M.J."/>
            <person name="Karaoz U."/>
            <person name="Brodie E.L."/>
            <person name="Williams K.H."/>
            <person name="Hubbard S.S."/>
            <person name="Banfield J.F."/>
        </authorList>
    </citation>
    <scope>NUCLEOTIDE SEQUENCE [LARGE SCALE GENOMIC DNA]</scope>
</reference>
<sequence>MHKPNRSFAQKVFAAGLAVTTALWAFGGVLAVTAAAVEAHPAGTLVLSGSTVWHISDDGTMRQGIDSLAKFLSHRYSFANVVPANSADLALPDGGLLGWGSGVLFNDGGTVYQVSGGMKHGFTSAAAFTGLGFSFANVVNASLAGVPAGANISDASGAHKEGTFVSSAGTVWQITATGRKGIPEPGVLFSYGAGFNHVVAANAADLALASEGNSTFRTGSLVNDGGTLYAVTATAKRGFPSASCYTGFGFNFSMPVAGSTTGLTAGANYCADSGTPPSTPPPPGSTGTLMVSLASDTPPAGVAIKSAARVPFTKVQLTASGGDVIIDTWQVKRAGVSQDSSFVDVDIIDLSTNSTINESGKTFNSDHIANFTEDMTIPSGTTKYVMLAGNIAASPGAGETPVLQLSAVTVKGGSVVGSFPISGNAMTINTSITIGTATVQRGAYTNASSTTIEVGKTAYTFFSFQVQAGSTEDVEFSQIKVYQSGSASLTTDMANIKLLKDGTVLSSSGTVSGNYISFSFPVQVIPKGQTFQFQVQADVVSGSARTIKLGIWRSTDILVKGTTYGANITPTYSGTGSGSGTNVLQDNQFTISNGTLRVGRSATVGSTNIAVGSNQTLGAFEFEVKGEPIVITALTLTVSSSTSGTITEDATQAYRLVDSSGKTVAGPTDITNNALTVAWTDTFTAPVGVNHYKVVATVTTGGGWTSNDTITVSINTPASAVTAKGETTGQTITPTPSSNTAASQQTVKSASLTVTKNSTPTNKTVITNSVGVLTGSWSFDATNSGEDIRITTIAVRASTTGKLNALTLKEVASPGGTVVKALSPVNDNPTTSNDKTATSTFALSEPLIITKGTTKVIDLYSNIGSDALTGEVDAWGLTDTTSATNASVVAYGVATGNRATVTLTAHDGAVLTIAGSGTLTITEDASSPASRLVVHGTTGVSLAEVRLKASNESVDITVMKLRVADGGLDSTDAGDYTQVSKVYLKLDGAVVGSSTGYTLGAASTTLNFERGQVTVPVGDVGKKLTISADIVNLGTNEPGTSNADIAVGLNGANAFTAVGNGSNTTLGLSSKTYTDSTGSAVILHKAVPSVVIETPTNNLASTAVLHRVKVSAVGGQIGLYQLAYAVTSSGPDVIVSNYYTRLASCTGCGGVADGVQLGATDSTGTPMGALDIDIVVSAIDSTQAHGKAYLQIASGATATIDLYASVVLTTGADSVSTRLLGDAASSTLDANFSNGHRAGAFATTGLQQGNFVWSDLRSADSQSLGSGTATTSAQWFNGYYVSGLGPTATTSPVTVGE</sequence>
<evidence type="ECO:0000313" key="2">
    <source>
        <dbReference type="Proteomes" id="UP000177235"/>
    </source>
</evidence>
<comment type="caution">
    <text evidence="1">The sequence shown here is derived from an EMBL/GenBank/DDBJ whole genome shotgun (WGS) entry which is preliminary data.</text>
</comment>